<evidence type="ECO:0000313" key="3">
    <source>
        <dbReference type="EMBL" id="NYE04328.1"/>
    </source>
</evidence>
<dbReference type="Pfam" id="PF00106">
    <property type="entry name" value="adh_short"/>
    <property type="match status" value="1"/>
</dbReference>
<dbReference type="Proteomes" id="UP000548423">
    <property type="component" value="Unassembled WGS sequence"/>
</dbReference>
<comment type="similarity">
    <text evidence="1">Belongs to the short-chain dehydrogenases/reductases (SDR) family.</text>
</comment>
<proteinExistence type="inferred from homology"/>
<comment type="caution">
    <text evidence="3">The sequence shown here is derived from an EMBL/GenBank/DDBJ whole genome shotgun (WGS) entry which is preliminary data.</text>
</comment>
<reference evidence="4" key="1">
    <citation type="submission" date="2020-07" db="EMBL/GenBank/DDBJ databases">
        <authorList>
            <person name="Partida-Martinez L."/>
            <person name="Huntemann M."/>
            <person name="Clum A."/>
            <person name="Wang J."/>
            <person name="Palaniappan K."/>
            <person name="Ritter S."/>
            <person name="Chen I.-M."/>
            <person name="Stamatis D."/>
            <person name="Reddy T."/>
            <person name="O'Malley R."/>
            <person name="Daum C."/>
            <person name="Shapiro N."/>
            <person name="Ivanova N."/>
            <person name="Kyrpides N."/>
            <person name="Woyke T."/>
        </authorList>
    </citation>
    <scope>NUCLEOTIDE SEQUENCE [LARGE SCALE GENOMIC DNA]</scope>
    <source>
        <strain evidence="4">AT2.8</strain>
    </source>
</reference>
<dbReference type="AlphaFoldDB" id="A0A852TA20"/>
<evidence type="ECO:0000256" key="2">
    <source>
        <dbReference type="ARBA" id="ARBA00023002"/>
    </source>
</evidence>
<dbReference type="EMBL" id="JACCBX010000002">
    <property type="protein sequence ID" value="NYE04328.1"/>
    <property type="molecule type" value="Genomic_DNA"/>
</dbReference>
<evidence type="ECO:0000313" key="4">
    <source>
        <dbReference type="Proteomes" id="UP000548423"/>
    </source>
</evidence>
<gene>
    <name evidence="3" type="ORF">F4694_001072</name>
</gene>
<dbReference type="InterPro" id="IPR002347">
    <property type="entry name" value="SDR_fam"/>
</dbReference>
<sequence length="69" mass="7809">MKKLSGNAVLITCGAAGIGFAFTERFIKAGNKVVVYGRRDAKLQEVKEKYPEWITRVCDVTKESFFYND</sequence>
<dbReference type="GO" id="GO:0016491">
    <property type="term" value="F:oxidoreductase activity"/>
    <property type="evidence" value="ECO:0007669"/>
    <property type="project" value="UniProtKB-KW"/>
</dbReference>
<name>A0A852TA20_9BACI</name>
<dbReference type="InterPro" id="IPR036291">
    <property type="entry name" value="NAD(P)-bd_dom_sf"/>
</dbReference>
<protein>
    <submittedName>
        <fullName evidence="3">Short-subunit dehydrogenase involved in D-alanine esterification of teichoic acids</fullName>
    </submittedName>
</protein>
<dbReference type="PANTHER" id="PTHR43669">
    <property type="entry name" value="5-KETO-D-GLUCONATE 5-REDUCTASE"/>
    <property type="match status" value="1"/>
</dbReference>
<organism evidence="3 4">
    <name type="scientific">Neobacillus niacini</name>
    <dbReference type="NCBI Taxonomy" id="86668"/>
    <lineage>
        <taxon>Bacteria</taxon>
        <taxon>Bacillati</taxon>
        <taxon>Bacillota</taxon>
        <taxon>Bacilli</taxon>
        <taxon>Bacillales</taxon>
        <taxon>Bacillaceae</taxon>
        <taxon>Neobacillus</taxon>
    </lineage>
</organism>
<dbReference type="Gene3D" id="3.40.50.720">
    <property type="entry name" value="NAD(P)-binding Rossmann-like Domain"/>
    <property type="match status" value="1"/>
</dbReference>
<dbReference type="PANTHER" id="PTHR43669:SF3">
    <property type="entry name" value="ALCOHOL DEHYDROGENASE, PUTATIVE (AFU_ORTHOLOGUE AFUA_3G03445)-RELATED"/>
    <property type="match status" value="1"/>
</dbReference>
<evidence type="ECO:0000256" key="1">
    <source>
        <dbReference type="ARBA" id="ARBA00006484"/>
    </source>
</evidence>
<dbReference type="SUPFAM" id="SSF51735">
    <property type="entry name" value="NAD(P)-binding Rossmann-fold domains"/>
    <property type="match status" value="1"/>
</dbReference>
<keyword evidence="2" id="KW-0560">Oxidoreductase</keyword>
<accession>A0A852TA20</accession>
<reference evidence="4" key="2">
    <citation type="submission" date="2020-08" db="EMBL/GenBank/DDBJ databases">
        <title>The Agave Microbiome: Exploring the role of microbial communities in plant adaptations to desert environments.</title>
        <authorList>
            <person name="Partida-Martinez L.P."/>
        </authorList>
    </citation>
    <scope>NUCLEOTIDE SEQUENCE [LARGE SCALE GENOMIC DNA]</scope>
    <source>
        <strain evidence="4">AT2.8</strain>
    </source>
</reference>